<keyword evidence="8" id="KW-0511">Multifunctional enzyme</keyword>
<feature type="binding site" evidence="8">
    <location>
        <position position="202"/>
    </location>
    <ligand>
        <name>substrate</name>
    </ligand>
</feature>
<dbReference type="EC" id="2.3.1.35" evidence="8"/>
<comment type="subunit">
    <text evidence="3 8">Heterotetramer of two alpha and two beta chains.</text>
</comment>
<dbReference type="NCBIfam" id="TIGR00120">
    <property type="entry name" value="ArgJ"/>
    <property type="match status" value="1"/>
</dbReference>
<evidence type="ECO:0000313" key="9">
    <source>
        <dbReference type="EMBL" id="SEG90384.1"/>
    </source>
</evidence>
<evidence type="ECO:0000256" key="4">
    <source>
        <dbReference type="ARBA" id="ARBA00022490"/>
    </source>
</evidence>
<dbReference type="GO" id="GO:0004042">
    <property type="term" value="F:L-glutamate N-acetyltransferase activity"/>
    <property type="evidence" value="ECO:0007669"/>
    <property type="project" value="UniProtKB-UniRule"/>
</dbReference>
<feature type="binding site" evidence="8">
    <location>
        <position position="406"/>
    </location>
    <ligand>
        <name>substrate</name>
    </ligand>
</feature>
<dbReference type="InterPro" id="IPR002813">
    <property type="entry name" value="Arg_biosynth_ArgJ"/>
</dbReference>
<dbReference type="CDD" id="cd02152">
    <property type="entry name" value="OAT"/>
    <property type="match status" value="1"/>
</dbReference>
<dbReference type="Pfam" id="PF01960">
    <property type="entry name" value="ArgJ"/>
    <property type="match status" value="1"/>
</dbReference>
<keyword evidence="8" id="KW-0028">Amino-acid biosynthesis</keyword>
<evidence type="ECO:0000256" key="8">
    <source>
        <dbReference type="HAMAP-Rule" id="MF_01106"/>
    </source>
</evidence>
<comment type="catalytic activity">
    <reaction evidence="8">
        <text>N(2)-acetyl-L-ornithine + L-glutamate = N-acetyl-L-glutamate + L-ornithine</text>
        <dbReference type="Rhea" id="RHEA:15349"/>
        <dbReference type="ChEBI" id="CHEBI:29985"/>
        <dbReference type="ChEBI" id="CHEBI:44337"/>
        <dbReference type="ChEBI" id="CHEBI:46911"/>
        <dbReference type="ChEBI" id="CHEBI:57805"/>
        <dbReference type="EC" id="2.3.1.35"/>
    </reaction>
</comment>
<evidence type="ECO:0000256" key="3">
    <source>
        <dbReference type="ARBA" id="ARBA00011475"/>
    </source>
</evidence>
<dbReference type="AlphaFoldDB" id="A0A1H6DZK5"/>
<feature type="site" description="Involved in the stabilization of negative charge on the oxyanion by the formation of the oxyanion hole" evidence="8">
    <location>
        <position position="109"/>
    </location>
</feature>
<evidence type="ECO:0000256" key="6">
    <source>
        <dbReference type="ARBA" id="ARBA00022813"/>
    </source>
</evidence>
<dbReference type="FunFam" id="3.10.20.340:FF:000003">
    <property type="entry name" value="Arginine biosynthesis bifunctional protein ArgJ"/>
    <property type="match status" value="1"/>
</dbReference>
<dbReference type="GO" id="GO:0004358">
    <property type="term" value="F:L-glutamate N-acetyltransferase activity, acting on acetyl-L-ornithine as donor"/>
    <property type="evidence" value="ECO:0007669"/>
    <property type="project" value="UniProtKB-UniRule"/>
</dbReference>
<dbReference type="GO" id="GO:0006592">
    <property type="term" value="P:ornithine biosynthetic process"/>
    <property type="evidence" value="ECO:0007669"/>
    <property type="project" value="TreeGrafter"/>
</dbReference>
<feature type="binding site" evidence="8">
    <location>
        <position position="191"/>
    </location>
    <ligand>
        <name>substrate</name>
    </ligand>
</feature>
<evidence type="ECO:0000256" key="2">
    <source>
        <dbReference type="ARBA" id="ARBA00006774"/>
    </source>
</evidence>
<dbReference type="Gene3D" id="3.10.20.340">
    <property type="entry name" value="ArgJ beta chain, C-terminal domain"/>
    <property type="match status" value="1"/>
</dbReference>
<dbReference type="Gene3D" id="3.60.70.12">
    <property type="entry name" value="L-amino peptidase D-ALA esterase/amidase"/>
    <property type="match status" value="1"/>
</dbReference>
<feature type="binding site" evidence="8">
    <location>
        <position position="401"/>
    </location>
    <ligand>
        <name>substrate</name>
    </ligand>
</feature>
<comment type="pathway">
    <text evidence="8">Amino-acid biosynthesis; L-arginine biosynthesis; N(2)-acetyl-L-ornithine from L-glutamate: step 1/4.</text>
</comment>
<comment type="catalytic activity">
    <reaction evidence="8">
        <text>L-glutamate + acetyl-CoA = N-acetyl-L-glutamate + CoA + H(+)</text>
        <dbReference type="Rhea" id="RHEA:24292"/>
        <dbReference type="ChEBI" id="CHEBI:15378"/>
        <dbReference type="ChEBI" id="CHEBI:29985"/>
        <dbReference type="ChEBI" id="CHEBI:44337"/>
        <dbReference type="ChEBI" id="CHEBI:57287"/>
        <dbReference type="ChEBI" id="CHEBI:57288"/>
        <dbReference type="EC" id="2.3.1.1"/>
    </reaction>
</comment>
<comment type="similarity">
    <text evidence="2 8">Belongs to the ArgJ family.</text>
</comment>
<dbReference type="PANTHER" id="PTHR23100">
    <property type="entry name" value="ARGININE BIOSYNTHESIS BIFUNCTIONAL PROTEIN ARGJ"/>
    <property type="match status" value="1"/>
</dbReference>
<feature type="site" description="Cleavage; by autolysis" evidence="8">
    <location>
        <begin position="201"/>
        <end position="202"/>
    </location>
</feature>
<evidence type="ECO:0000313" key="10">
    <source>
        <dbReference type="Proteomes" id="UP000236732"/>
    </source>
</evidence>
<dbReference type="PANTHER" id="PTHR23100:SF0">
    <property type="entry name" value="ARGININE BIOSYNTHESIS BIFUNCTIONAL PROTEIN ARGJ, MITOCHONDRIAL"/>
    <property type="match status" value="1"/>
</dbReference>
<feature type="chain" id="PRO_5023394994" description="Arginine biosynthesis bifunctional protein ArgJ alpha chain" evidence="8">
    <location>
        <begin position="1"/>
        <end position="201"/>
    </location>
</feature>
<dbReference type="GO" id="GO:0005737">
    <property type="term" value="C:cytoplasm"/>
    <property type="evidence" value="ECO:0007669"/>
    <property type="project" value="UniProtKB-SubCell"/>
</dbReference>
<dbReference type="HAMAP" id="MF_01106">
    <property type="entry name" value="ArgJ"/>
    <property type="match status" value="1"/>
</dbReference>
<dbReference type="OrthoDB" id="9804242at2"/>
<protein>
    <recommendedName>
        <fullName evidence="8">Arginine biosynthesis bifunctional protein ArgJ</fullName>
    </recommendedName>
    <domain>
        <recommendedName>
            <fullName evidence="8">Glutamate N-acetyltransferase</fullName>
            <ecNumber evidence="8">2.3.1.35</ecNumber>
        </recommendedName>
        <alternativeName>
            <fullName evidence="8">Ornithine acetyltransferase</fullName>
            <shortName evidence="8">OATase</shortName>
        </alternativeName>
        <alternativeName>
            <fullName evidence="8">Ornithine transacetylase</fullName>
        </alternativeName>
    </domain>
    <domain>
        <recommendedName>
            <fullName evidence="8">Amino-acid acetyltransferase</fullName>
            <ecNumber evidence="8">2.3.1.1</ecNumber>
        </recommendedName>
        <alternativeName>
            <fullName evidence="8">N-acetylglutamate synthase</fullName>
            <shortName evidence="8">AGSase</shortName>
        </alternativeName>
    </domain>
    <component>
        <recommendedName>
            <fullName evidence="8">Arginine biosynthesis bifunctional protein ArgJ alpha chain</fullName>
        </recommendedName>
    </component>
    <component>
        <recommendedName>
            <fullName evidence="8">Arginine biosynthesis bifunctional protein ArgJ beta chain</fullName>
        </recommendedName>
    </component>
</protein>
<organism evidence="9 10">
    <name type="scientific">Nonomuraea solani</name>
    <dbReference type="NCBI Taxonomy" id="1144553"/>
    <lineage>
        <taxon>Bacteria</taxon>
        <taxon>Bacillati</taxon>
        <taxon>Actinomycetota</taxon>
        <taxon>Actinomycetes</taxon>
        <taxon>Streptosporangiales</taxon>
        <taxon>Streptosporangiaceae</taxon>
        <taxon>Nonomuraea</taxon>
    </lineage>
</organism>
<keyword evidence="6 8" id="KW-0068">Autocatalytic cleavage</keyword>
<evidence type="ECO:0000256" key="5">
    <source>
        <dbReference type="ARBA" id="ARBA00022679"/>
    </source>
</evidence>
<dbReference type="GO" id="GO:0006526">
    <property type="term" value="P:L-arginine biosynthetic process"/>
    <property type="evidence" value="ECO:0007669"/>
    <property type="project" value="UniProtKB-UniRule"/>
</dbReference>
<dbReference type="NCBIfam" id="NF003802">
    <property type="entry name" value="PRK05388.1"/>
    <property type="match status" value="1"/>
</dbReference>
<comment type="function">
    <text evidence="8">Catalyzes two activities which are involved in the cyclic version of arginine biosynthesis: the synthesis of N-acetylglutamate from glutamate and acetyl-CoA as the acetyl donor, and of ornithine by transacetylation between N(2)-acetylornithine and glutamate.</text>
</comment>
<feature type="site" description="Involved in the stabilization of negative charge on the oxyanion by the formation of the oxyanion hole" evidence="8">
    <location>
        <position position="110"/>
    </location>
</feature>
<evidence type="ECO:0000256" key="7">
    <source>
        <dbReference type="ARBA" id="ARBA00023315"/>
    </source>
</evidence>
<feature type="binding site" evidence="8">
    <location>
        <position position="282"/>
    </location>
    <ligand>
        <name>substrate</name>
    </ligand>
</feature>
<evidence type="ECO:0000256" key="1">
    <source>
        <dbReference type="ARBA" id="ARBA00004496"/>
    </source>
</evidence>
<keyword evidence="4 8" id="KW-0963">Cytoplasm</keyword>
<feature type="active site" description="Nucleophile" evidence="8">
    <location>
        <position position="202"/>
    </location>
</feature>
<comment type="subcellular location">
    <subcellularLocation>
        <location evidence="1 8">Cytoplasm</location>
    </subcellularLocation>
</comment>
<keyword evidence="7 8" id="KW-0012">Acyltransferase</keyword>
<dbReference type="Proteomes" id="UP000236732">
    <property type="component" value="Unassembled WGS sequence"/>
</dbReference>
<reference evidence="9 10" key="1">
    <citation type="submission" date="2016-10" db="EMBL/GenBank/DDBJ databases">
        <authorList>
            <person name="de Groot N.N."/>
        </authorList>
    </citation>
    <scope>NUCLEOTIDE SEQUENCE [LARGE SCALE GENOMIC DNA]</scope>
    <source>
        <strain evidence="9 10">CGMCC 4.7037</strain>
    </source>
</reference>
<proteinExistence type="inferred from homology"/>
<keyword evidence="8" id="KW-0055">Arginine biosynthesis</keyword>
<comment type="pathway">
    <text evidence="8">Amino-acid biosynthesis; L-arginine biosynthesis; L-ornithine and N-acetyl-L-glutamate from L-glutamate and N(2)-acetyl-L-ornithine (cyclic): step 1/1.</text>
</comment>
<sequence>MSVTAPLGFRAAGVAAGIKSGGARDLALVVNDGPSRAAAGVFTANRVKAAPVLWSQQVLSGGRLRAVVLNSGGANACTGPEGFQDTHATAEKAAELLADSAGEVAICSTGLIGERLPMDELLSGVETAAGQLSRDGGLAAADAIRTTDTVSKISFRRGGEAAAAEDASSKPLGGNAGGKAPRGYMVGGMAKGAGMLAPALATMLCVITTDADLTSEELDATLRRATAQTFDRLDTDGCMSTNDTVLLLASGAAGVKPDLAEFEQKVVEVCADLARQLLVDAEGASKAIAIEVVGAASEDDAVKVGRSVARSNLLKCAIHGEDPNWGRVLAAVGTTDAAFEPDRLNVAINGIWICRAGAVGDDRSKVDMRPRDVTITVDLSAGPHTATVHTTDLTADYVHENSAYSS</sequence>
<keyword evidence="10" id="KW-1185">Reference proteome</keyword>
<accession>A0A1H6DZK5</accession>
<dbReference type="SUPFAM" id="SSF56266">
    <property type="entry name" value="DmpA/ArgJ-like"/>
    <property type="match status" value="1"/>
</dbReference>
<gene>
    <name evidence="8" type="primary">argJ</name>
    <name evidence="9" type="ORF">SAMN05444920_10717</name>
</gene>
<dbReference type="InterPro" id="IPR016117">
    <property type="entry name" value="ArgJ-like_dom_sf"/>
</dbReference>
<feature type="binding site" evidence="8">
    <location>
        <position position="146"/>
    </location>
    <ligand>
        <name>substrate</name>
    </ligand>
</feature>
<feature type="chain" id="PRO_5023394993" description="Arginine biosynthesis bifunctional protein ArgJ beta chain" evidence="8">
    <location>
        <begin position="202"/>
        <end position="406"/>
    </location>
</feature>
<dbReference type="EC" id="2.3.1.1" evidence="8"/>
<keyword evidence="5 8" id="KW-0808">Transferase</keyword>
<dbReference type="RefSeq" id="WP_103958421.1">
    <property type="nucleotide sequence ID" value="NZ_FNVT01000007.1"/>
</dbReference>
<dbReference type="EMBL" id="FNVT01000007">
    <property type="protein sequence ID" value="SEG90384.1"/>
    <property type="molecule type" value="Genomic_DNA"/>
</dbReference>
<name>A0A1H6DZK5_9ACTN</name>
<dbReference type="InterPro" id="IPR042195">
    <property type="entry name" value="ArgJ_beta_C"/>
</dbReference>
<dbReference type="UniPathway" id="UPA00068">
    <property type="reaction ID" value="UER00106"/>
</dbReference>